<sequence>MQFVTKVWHPNISSQNAAICLDILIDQWSPALTLKTALLSLQALLSSSAPDDSQDAVVAQQV</sequence>
<dbReference type="AlphaFoldDB" id="A0A368PXS7"/>
<dbReference type="EMBL" id="CM003529">
    <property type="protein sequence ID" value="RCV10248.1"/>
    <property type="molecule type" value="Genomic_DNA"/>
</dbReference>
<dbReference type="PANTHER" id="PTHR24068">
    <property type="entry name" value="UBIQUITIN-CONJUGATING ENZYME E2"/>
    <property type="match status" value="1"/>
</dbReference>
<organism evidence="2">
    <name type="scientific">Setaria italica</name>
    <name type="common">Foxtail millet</name>
    <name type="synonym">Panicum italicum</name>
    <dbReference type="NCBI Taxonomy" id="4555"/>
    <lineage>
        <taxon>Eukaryota</taxon>
        <taxon>Viridiplantae</taxon>
        <taxon>Streptophyta</taxon>
        <taxon>Embryophyta</taxon>
        <taxon>Tracheophyta</taxon>
        <taxon>Spermatophyta</taxon>
        <taxon>Magnoliopsida</taxon>
        <taxon>Liliopsida</taxon>
        <taxon>Poales</taxon>
        <taxon>Poaceae</taxon>
        <taxon>PACMAD clade</taxon>
        <taxon>Panicoideae</taxon>
        <taxon>Panicodae</taxon>
        <taxon>Paniceae</taxon>
        <taxon>Cenchrinae</taxon>
        <taxon>Setaria</taxon>
    </lineage>
</organism>
<gene>
    <name evidence="2" type="ORF">SETIT_2G097200v2</name>
</gene>
<protein>
    <recommendedName>
        <fullName evidence="1">UBC core domain-containing protein</fullName>
    </recommendedName>
</protein>
<dbReference type="STRING" id="4555.A0A368PXS7"/>
<dbReference type="PROSITE" id="PS50127">
    <property type="entry name" value="UBC_2"/>
    <property type="match status" value="1"/>
</dbReference>
<evidence type="ECO:0000259" key="1">
    <source>
        <dbReference type="PROSITE" id="PS50127"/>
    </source>
</evidence>
<dbReference type="SMR" id="A0A368PXS7"/>
<dbReference type="Gene3D" id="3.10.110.10">
    <property type="entry name" value="Ubiquitin Conjugating Enzyme"/>
    <property type="match status" value="1"/>
</dbReference>
<reference evidence="2" key="2">
    <citation type="submission" date="2015-07" db="EMBL/GenBank/DDBJ databases">
        <authorList>
            <person name="Noorani M."/>
        </authorList>
    </citation>
    <scope>NUCLEOTIDE SEQUENCE</scope>
    <source>
        <strain evidence="2">Yugu1</strain>
    </source>
</reference>
<reference evidence="2" key="1">
    <citation type="journal article" date="2012" name="Nat. Biotechnol.">
        <title>Reference genome sequence of the model plant Setaria.</title>
        <authorList>
            <person name="Bennetzen J.L."/>
            <person name="Schmutz J."/>
            <person name="Wang H."/>
            <person name="Percifield R."/>
            <person name="Hawkins J."/>
            <person name="Pontaroli A.C."/>
            <person name="Estep M."/>
            <person name="Feng L."/>
            <person name="Vaughn J.N."/>
            <person name="Grimwood J."/>
            <person name="Jenkins J."/>
            <person name="Barry K."/>
            <person name="Lindquist E."/>
            <person name="Hellsten U."/>
            <person name="Deshpande S."/>
            <person name="Wang X."/>
            <person name="Wu X."/>
            <person name="Mitros T."/>
            <person name="Triplett J."/>
            <person name="Yang X."/>
            <person name="Ye C.Y."/>
            <person name="Mauro-Herrera M."/>
            <person name="Wang L."/>
            <person name="Li P."/>
            <person name="Sharma M."/>
            <person name="Sharma R."/>
            <person name="Ronald P.C."/>
            <person name="Panaud O."/>
            <person name="Kellogg E.A."/>
            <person name="Brutnell T.P."/>
            <person name="Doust A.N."/>
            <person name="Tuskan G.A."/>
            <person name="Rokhsar D."/>
            <person name="Devos K.M."/>
        </authorList>
    </citation>
    <scope>NUCLEOTIDE SEQUENCE [LARGE SCALE GENOMIC DNA]</scope>
    <source>
        <strain evidence="2">Yugu1</strain>
    </source>
</reference>
<name>A0A368PXS7_SETIT</name>
<evidence type="ECO:0000313" key="2">
    <source>
        <dbReference type="EMBL" id="RCV10248.1"/>
    </source>
</evidence>
<feature type="domain" description="UBC core" evidence="1">
    <location>
        <begin position="1"/>
        <end position="62"/>
    </location>
</feature>
<dbReference type="Pfam" id="PF00179">
    <property type="entry name" value="UQ_con"/>
    <property type="match status" value="1"/>
</dbReference>
<proteinExistence type="predicted"/>
<dbReference type="OrthoDB" id="7851174at2759"/>
<dbReference type="InterPro" id="IPR000608">
    <property type="entry name" value="UBC"/>
</dbReference>
<dbReference type="SUPFAM" id="SSF54495">
    <property type="entry name" value="UBC-like"/>
    <property type="match status" value="1"/>
</dbReference>
<accession>A0A368PXS7</accession>
<dbReference type="InterPro" id="IPR016135">
    <property type="entry name" value="UBQ-conjugating_enzyme/RWD"/>
</dbReference>